<dbReference type="PANTHER" id="PTHR42852">
    <property type="entry name" value="THIOL:DISULFIDE INTERCHANGE PROTEIN DSBE"/>
    <property type="match status" value="1"/>
</dbReference>
<proteinExistence type="predicted"/>
<dbReference type="SUPFAM" id="SSF52833">
    <property type="entry name" value="Thioredoxin-like"/>
    <property type="match status" value="1"/>
</dbReference>
<dbReference type="InterPro" id="IPR036249">
    <property type="entry name" value="Thioredoxin-like_sf"/>
</dbReference>
<gene>
    <name evidence="3" type="ORF">METZ01_LOCUS17670</name>
</gene>
<name>A0A381PCU8_9ZZZZ</name>
<dbReference type="InterPro" id="IPR013766">
    <property type="entry name" value="Thioredoxin_domain"/>
</dbReference>
<reference evidence="3" key="1">
    <citation type="submission" date="2018-05" db="EMBL/GenBank/DDBJ databases">
        <authorList>
            <person name="Lanie J.A."/>
            <person name="Ng W.-L."/>
            <person name="Kazmierczak K.M."/>
            <person name="Andrzejewski T.M."/>
            <person name="Davidsen T.M."/>
            <person name="Wayne K.J."/>
            <person name="Tettelin H."/>
            <person name="Glass J.I."/>
            <person name="Rusch D."/>
            <person name="Podicherti R."/>
            <person name="Tsui H.-C.T."/>
            <person name="Winkler M.E."/>
        </authorList>
    </citation>
    <scope>NUCLEOTIDE SEQUENCE</scope>
</reference>
<evidence type="ECO:0000313" key="3">
    <source>
        <dbReference type="EMBL" id="SUZ64816.1"/>
    </source>
</evidence>
<dbReference type="AlphaFoldDB" id="A0A381PCU8"/>
<accession>A0A381PCU8</accession>
<organism evidence="3">
    <name type="scientific">marine metagenome</name>
    <dbReference type="NCBI Taxonomy" id="408172"/>
    <lineage>
        <taxon>unclassified sequences</taxon>
        <taxon>metagenomes</taxon>
        <taxon>ecological metagenomes</taxon>
    </lineage>
</organism>
<feature type="region of interest" description="Disordered" evidence="1">
    <location>
        <begin position="50"/>
        <end position="85"/>
    </location>
</feature>
<dbReference type="Gene3D" id="3.40.30.10">
    <property type="entry name" value="Glutaredoxin"/>
    <property type="match status" value="1"/>
</dbReference>
<dbReference type="CDD" id="cd02966">
    <property type="entry name" value="TlpA_like_family"/>
    <property type="match status" value="1"/>
</dbReference>
<feature type="compositionally biased region" description="Basic residues" evidence="1">
    <location>
        <begin position="51"/>
        <end position="78"/>
    </location>
</feature>
<dbReference type="PROSITE" id="PS51257">
    <property type="entry name" value="PROKAR_LIPOPROTEIN"/>
    <property type="match status" value="1"/>
</dbReference>
<dbReference type="EMBL" id="UINC01000943">
    <property type="protein sequence ID" value="SUZ64816.1"/>
    <property type="molecule type" value="Genomic_DNA"/>
</dbReference>
<dbReference type="PANTHER" id="PTHR42852:SF13">
    <property type="entry name" value="PROTEIN DIPZ"/>
    <property type="match status" value="1"/>
</dbReference>
<dbReference type="PROSITE" id="PS51352">
    <property type="entry name" value="THIOREDOXIN_2"/>
    <property type="match status" value="1"/>
</dbReference>
<evidence type="ECO:0000259" key="2">
    <source>
        <dbReference type="PROSITE" id="PS51352"/>
    </source>
</evidence>
<dbReference type="InterPro" id="IPR000866">
    <property type="entry name" value="AhpC/TSA"/>
</dbReference>
<sequence>MKKYYIILILVIIAGCASDSVSESKKESALEKKSVAKVEADNNVVKVQVPKSRKIASQRSKNRNIKNKKPIQSKKQKNKTNTPKTLDKIKAPDFLLSDLEGNIFDLSAFSGQVIMLTFWGTWCGPCRREIPDFIKLYDEYNDDGLEIVGVAVQSGTPENIKRFSDYYKINYTILTDIDRYESYRAFNDYGRVTGVGTRAVPTTFLIDRDGYIVKTYRGARPGAVFYQDLQPYL</sequence>
<protein>
    <recommendedName>
        <fullName evidence="2">Thioredoxin domain-containing protein</fullName>
    </recommendedName>
</protein>
<dbReference type="InterPro" id="IPR050553">
    <property type="entry name" value="Thioredoxin_ResA/DsbE_sf"/>
</dbReference>
<dbReference type="GO" id="GO:0016209">
    <property type="term" value="F:antioxidant activity"/>
    <property type="evidence" value="ECO:0007669"/>
    <property type="project" value="InterPro"/>
</dbReference>
<dbReference type="Pfam" id="PF00578">
    <property type="entry name" value="AhpC-TSA"/>
    <property type="match status" value="1"/>
</dbReference>
<dbReference type="PROSITE" id="PS00194">
    <property type="entry name" value="THIOREDOXIN_1"/>
    <property type="match status" value="1"/>
</dbReference>
<dbReference type="GO" id="GO:0016491">
    <property type="term" value="F:oxidoreductase activity"/>
    <property type="evidence" value="ECO:0007669"/>
    <property type="project" value="InterPro"/>
</dbReference>
<feature type="domain" description="Thioredoxin" evidence="2">
    <location>
        <begin position="85"/>
        <end position="233"/>
    </location>
</feature>
<evidence type="ECO:0000256" key="1">
    <source>
        <dbReference type="SAM" id="MobiDB-lite"/>
    </source>
</evidence>
<dbReference type="InterPro" id="IPR017937">
    <property type="entry name" value="Thioredoxin_CS"/>
</dbReference>